<dbReference type="GO" id="GO:0004029">
    <property type="term" value="F:aldehyde dehydrogenase (NAD+) activity"/>
    <property type="evidence" value="ECO:0007669"/>
    <property type="project" value="TreeGrafter"/>
</dbReference>
<name>A0A6J6L9X9_9ZZZZ</name>
<feature type="region of interest" description="Disordered" evidence="4">
    <location>
        <begin position="1"/>
        <end position="30"/>
    </location>
</feature>
<dbReference type="InterPro" id="IPR016162">
    <property type="entry name" value="Ald_DH_N"/>
</dbReference>
<dbReference type="InterPro" id="IPR015590">
    <property type="entry name" value="Aldehyde_DH_dom"/>
</dbReference>
<dbReference type="InterPro" id="IPR016160">
    <property type="entry name" value="Ald_DH_CS_CYS"/>
</dbReference>
<sequence>MTTTESITTKAQTSLRSEPSPLSPRSTPNLDAPALVAELRTTFASGTTKSIAWRKAQLKALRRMLVEREDDILNALASDLGKPNIEAFVTEIAFVLTEIAVALKNLDRWVRPEKVRIPATQLPGKGRIYRDPLGVVLVIGPWNYPVQLLLAPIVGAIAAGNCVVLKPSEVSPTVSATLSAIIPQYLDNSALRVVEGAIPETTALLAQRWDHIFYTGHGSTGRIVMAAAAKNLTPVTLELGGKSPTYVDASANLTVAAKRIAWGKFLNAGQTCVAPDYVLVHRSVEAELLKKLQEAVTQMYGVNTQETPDFARIVDSRHFVRVSALLDGEGAGTPYFGGERDASDCFIAPTVLVGTDPASKVMQDEIFGPLLPVLAVDGVEEAIAFINNRDKPLALYVFAEDKQIAERVLDSTSSGGACINGTLFQLVPPTLPFGGVGESGQGAYHGRSTFETFSHHKSVLKKTTRLDPPIAYPPYTERKKKILRRFL</sequence>
<evidence type="ECO:0000313" key="7">
    <source>
        <dbReference type="EMBL" id="CAB4773615.1"/>
    </source>
</evidence>
<protein>
    <submittedName>
        <fullName evidence="6">Unannotated protein</fullName>
    </submittedName>
</protein>
<comment type="similarity">
    <text evidence="1">Belongs to the aldehyde dehydrogenase family.</text>
</comment>
<dbReference type="InterPro" id="IPR012394">
    <property type="entry name" value="Aldehyde_DH_NAD(P)"/>
</dbReference>
<evidence type="ECO:0000256" key="2">
    <source>
        <dbReference type="ARBA" id="ARBA00023002"/>
    </source>
</evidence>
<keyword evidence="2" id="KW-0560">Oxidoreductase</keyword>
<dbReference type="GO" id="GO:0006081">
    <property type="term" value="P:aldehyde metabolic process"/>
    <property type="evidence" value="ECO:0007669"/>
    <property type="project" value="InterPro"/>
</dbReference>
<organism evidence="6">
    <name type="scientific">freshwater metagenome</name>
    <dbReference type="NCBI Taxonomy" id="449393"/>
    <lineage>
        <taxon>unclassified sequences</taxon>
        <taxon>metagenomes</taxon>
        <taxon>ecological metagenomes</taxon>
    </lineage>
</organism>
<feature type="compositionally biased region" description="Low complexity" evidence="4">
    <location>
        <begin position="13"/>
        <end position="28"/>
    </location>
</feature>
<evidence type="ECO:0000313" key="6">
    <source>
        <dbReference type="EMBL" id="CAB4657145.1"/>
    </source>
</evidence>
<dbReference type="InterPro" id="IPR029510">
    <property type="entry name" value="Ald_DH_CS_GLU"/>
</dbReference>
<evidence type="ECO:0000256" key="4">
    <source>
        <dbReference type="SAM" id="MobiDB-lite"/>
    </source>
</evidence>
<feature type="domain" description="Aldehyde dehydrogenase" evidence="5">
    <location>
        <begin position="34"/>
        <end position="459"/>
    </location>
</feature>
<dbReference type="PIRSF" id="PIRSF036492">
    <property type="entry name" value="ALDH"/>
    <property type="match status" value="1"/>
</dbReference>
<evidence type="ECO:0000256" key="3">
    <source>
        <dbReference type="ARBA" id="ARBA00023027"/>
    </source>
</evidence>
<dbReference type="FunFam" id="3.40.605.10:FF:000004">
    <property type="entry name" value="Aldehyde dehydrogenase"/>
    <property type="match status" value="1"/>
</dbReference>
<dbReference type="Gene3D" id="3.40.605.10">
    <property type="entry name" value="Aldehyde Dehydrogenase, Chain A, domain 1"/>
    <property type="match status" value="1"/>
</dbReference>
<evidence type="ECO:0000259" key="5">
    <source>
        <dbReference type="Pfam" id="PF00171"/>
    </source>
</evidence>
<dbReference type="AlphaFoldDB" id="A0A6J6L9X9"/>
<dbReference type="FunFam" id="3.40.309.10:FF:000003">
    <property type="entry name" value="Aldehyde dehydrogenase"/>
    <property type="match status" value="1"/>
</dbReference>
<dbReference type="PANTHER" id="PTHR43570">
    <property type="entry name" value="ALDEHYDE DEHYDROGENASE"/>
    <property type="match status" value="1"/>
</dbReference>
<keyword evidence="3" id="KW-0520">NAD</keyword>
<proteinExistence type="inferred from homology"/>
<dbReference type="EMBL" id="CAEZWM010000078">
    <property type="protein sequence ID" value="CAB4657145.1"/>
    <property type="molecule type" value="Genomic_DNA"/>
</dbReference>
<gene>
    <name evidence="6" type="ORF">UFOPK2242_00745</name>
    <name evidence="7" type="ORF">UFOPK2925_00414</name>
</gene>
<dbReference type="SUPFAM" id="SSF53720">
    <property type="entry name" value="ALDH-like"/>
    <property type="match status" value="1"/>
</dbReference>
<feature type="compositionally biased region" description="Polar residues" evidence="4">
    <location>
        <begin position="1"/>
        <end position="12"/>
    </location>
</feature>
<dbReference type="Pfam" id="PF00171">
    <property type="entry name" value="Aldedh"/>
    <property type="match status" value="1"/>
</dbReference>
<dbReference type="CDD" id="cd07087">
    <property type="entry name" value="ALDH_F3-13-14_CALDH-like"/>
    <property type="match status" value="1"/>
</dbReference>
<dbReference type="InterPro" id="IPR016161">
    <property type="entry name" value="Ald_DH/histidinol_DH"/>
</dbReference>
<dbReference type="PROSITE" id="PS00070">
    <property type="entry name" value="ALDEHYDE_DEHYDR_CYS"/>
    <property type="match status" value="1"/>
</dbReference>
<evidence type="ECO:0000256" key="1">
    <source>
        <dbReference type="ARBA" id="ARBA00009986"/>
    </source>
</evidence>
<accession>A0A6J6L9X9</accession>
<dbReference type="PANTHER" id="PTHR43570:SF16">
    <property type="entry name" value="ALDEHYDE DEHYDROGENASE TYPE III, ISOFORM Q"/>
    <property type="match status" value="1"/>
</dbReference>
<dbReference type="GO" id="GO:0005737">
    <property type="term" value="C:cytoplasm"/>
    <property type="evidence" value="ECO:0007669"/>
    <property type="project" value="TreeGrafter"/>
</dbReference>
<dbReference type="PROSITE" id="PS00687">
    <property type="entry name" value="ALDEHYDE_DEHYDR_GLU"/>
    <property type="match status" value="1"/>
</dbReference>
<reference evidence="6" key="1">
    <citation type="submission" date="2020-05" db="EMBL/GenBank/DDBJ databases">
        <authorList>
            <person name="Chiriac C."/>
            <person name="Salcher M."/>
            <person name="Ghai R."/>
            <person name="Kavagutti S V."/>
        </authorList>
    </citation>
    <scope>NUCLEOTIDE SEQUENCE</scope>
</reference>
<dbReference type="InterPro" id="IPR016163">
    <property type="entry name" value="Ald_DH_C"/>
</dbReference>
<dbReference type="Gene3D" id="3.40.309.10">
    <property type="entry name" value="Aldehyde Dehydrogenase, Chain A, domain 2"/>
    <property type="match status" value="1"/>
</dbReference>
<dbReference type="EMBL" id="CAEZZU010000039">
    <property type="protein sequence ID" value="CAB4773615.1"/>
    <property type="molecule type" value="Genomic_DNA"/>
</dbReference>